<dbReference type="EMBL" id="BAAAGA010000002">
    <property type="protein sequence ID" value="GAA0618120.1"/>
    <property type="molecule type" value="Genomic_DNA"/>
</dbReference>
<evidence type="ECO:0000256" key="5">
    <source>
        <dbReference type="ARBA" id="ARBA00022801"/>
    </source>
</evidence>
<dbReference type="InterPro" id="IPR019500">
    <property type="entry name" value="Pep_S46"/>
</dbReference>
<keyword evidence="4 6" id="KW-0732">Signal</keyword>
<dbReference type="Proteomes" id="UP001501352">
    <property type="component" value="Unassembled WGS sequence"/>
</dbReference>
<proteinExistence type="inferred from homology"/>
<dbReference type="RefSeq" id="WP_343791666.1">
    <property type="nucleotide sequence ID" value="NZ_BAAAGA010000002.1"/>
</dbReference>
<organism evidence="7 8">
    <name type="scientific">Brevundimonas kwangchunensis</name>
    <dbReference type="NCBI Taxonomy" id="322163"/>
    <lineage>
        <taxon>Bacteria</taxon>
        <taxon>Pseudomonadati</taxon>
        <taxon>Pseudomonadota</taxon>
        <taxon>Alphaproteobacteria</taxon>
        <taxon>Caulobacterales</taxon>
        <taxon>Caulobacteraceae</taxon>
        <taxon>Brevundimonas</taxon>
    </lineage>
</organism>
<comment type="similarity">
    <text evidence="1 6">Belongs to the peptidase S46 family.</text>
</comment>
<reference evidence="7 8" key="1">
    <citation type="journal article" date="2019" name="Int. J. Syst. Evol. Microbiol.">
        <title>The Global Catalogue of Microorganisms (GCM) 10K type strain sequencing project: providing services to taxonomists for standard genome sequencing and annotation.</title>
        <authorList>
            <consortium name="The Broad Institute Genomics Platform"/>
            <consortium name="The Broad Institute Genome Sequencing Center for Infectious Disease"/>
            <person name="Wu L."/>
            <person name="Ma J."/>
        </authorList>
    </citation>
    <scope>NUCLEOTIDE SEQUENCE [LARGE SCALE GENOMIC DNA]</scope>
    <source>
        <strain evidence="7 8">JCM 12928</strain>
    </source>
</reference>
<comment type="caution">
    <text evidence="7">The sequence shown here is derived from an EMBL/GenBank/DDBJ whole genome shotgun (WGS) entry which is preliminary data.</text>
</comment>
<evidence type="ECO:0000313" key="7">
    <source>
        <dbReference type="EMBL" id="GAA0618120.1"/>
    </source>
</evidence>
<dbReference type="InterPro" id="IPR043504">
    <property type="entry name" value="Peptidase_S1_PA_chymotrypsin"/>
</dbReference>
<dbReference type="PANTHER" id="PTHR38469:SF1">
    <property type="entry name" value="PERIPLASMIC PEPTIDASE SUBFAMILY S1B"/>
    <property type="match status" value="1"/>
</dbReference>
<dbReference type="SUPFAM" id="SSF50494">
    <property type="entry name" value="Trypsin-like serine proteases"/>
    <property type="match status" value="2"/>
</dbReference>
<dbReference type="Pfam" id="PF10459">
    <property type="entry name" value="Peptidase_S46"/>
    <property type="match status" value="1"/>
</dbReference>
<evidence type="ECO:0000256" key="1">
    <source>
        <dbReference type="ARBA" id="ARBA00010491"/>
    </source>
</evidence>
<keyword evidence="2 6" id="KW-0031">Aminopeptidase</keyword>
<keyword evidence="8" id="KW-1185">Reference proteome</keyword>
<dbReference type="EC" id="3.4.14.-" evidence="6"/>
<name>A0ABN1GSE1_9CAUL</name>
<evidence type="ECO:0000313" key="8">
    <source>
        <dbReference type="Proteomes" id="UP001501352"/>
    </source>
</evidence>
<dbReference type="InterPro" id="IPR009003">
    <property type="entry name" value="Peptidase_S1_PA"/>
</dbReference>
<comment type="function">
    <text evidence="6">Catalyzes the removal of dipeptides from the N-terminus of oligopeptides.</text>
</comment>
<evidence type="ECO:0000256" key="6">
    <source>
        <dbReference type="RuleBase" id="RU366067"/>
    </source>
</evidence>
<feature type="signal peptide" evidence="6">
    <location>
        <begin position="1"/>
        <end position="34"/>
    </location>
</feature>
<feature type="chain" id="PRO_5044976015" description="Dipeptidyl-peptidase" evidence="6">
    <location>
        <begin position="35"/>
        <end position="697"/>
    </location>
</feature>
<keyword evidence="5 6" id="KW-0378">Hydrolase</keyword>
<keyword evidence="6" id="KW-0720">Serine protease</keyword>
<evidence type="ECO:0000256" key="4">
    <source>
        <dbReference type="ARBA" id="ARBA00022729"/>
    </source>
</evidence>
<evidence type="ECO:0000256" key="3">
    <source>
        <dbReference type="ARBA" id="ARBA00022670"/>
    </source>
</evidence>
<keyword evidence="3 6" id="KW-0645">Protease</keyword>
<gene>
    <name evidence="7" type="ORF">GCM10009422_11800</name>
</gene>
<dbReference type="Gene3D" id="2.40.10.10">
    <property type="entry name" value="Trypsin-like serine proteases"/>
    <property type="match status" value="1"/>
</dbReference>
<protein>
    <recommendedName>
        <fullName evidence="6">Dipeptidyl-peptidase</fullName>
        <ecNumber evidence="6">3.4.14.-</ecNumber>
    </recommendedName>
</protein>
<accession>A0ABN1GSE1</accession>
<dbReference type="PANTHER" id="PTHR38469">
    <property type="entry name" value="PERIPLASMIC PEPTIDASE SUBFAMILY S1B"/>
    <property type="match status" value="1"/>
</dbReference>
<sequence>MLFRSLRAAVTATASIVAVGGVMAIMGAASPAKADEGMWTYDNFPIQTVNQRYGTRIDQAWLDRVRNASVRIQGCSASFVSEQGLILTNWHCVVGCSQELSTPEQDFVKNGFMAATREEERRCPGQTAEVLTEIVDVTDRVLGAGQGLEGAAFNAARSAEINRIQTEACAGDEKFNCQVISFYRGGKYALYKFRKYDDVRIVFAPENQAAFFGGDPDNFNFPRYALDAAFLRAYENGQPVNVGTNFLRWNPNAPAEGDVTFVSGNPGSTSRLLTMSQLERLRDQQLPITLIQASELRGRLLEYSLTGDEAKRVSFDPIFGLENSFKVFYGQQGALTDPAFMATKREAENELRARVAADPALVQQIGDPWGDLERVQTVARDLYLPFRQLEQSAGGGSQLYAYARAIVRASKNPNRTDAQRAQMATAIGAETPIYTDMEEIRLRYWLSKTREYLTVDHPSVKTLLGRESPEALAERLIAGTKLADPAFRTQALSMTTEELIAADPLFAFVAANDADAQAIGARWAAEVNAPTSRAAEKVAQARFAVYGTNQYPDATFSLRLSYGQVQGWTYRGVTVPAFTNMGGAYERATGSEPFNLAQAFIDNESRVNKETVFDFVSTNDIIGGNSGSPVINAAGEVIGTAFDGNIHSLGGSFGYDGELNRTVSVSTAAVTEALRNIYPSPRLLQELGVDRPQRRRR</sequence>
<evidence type="ECO:0000256" key="2">
    <source>
        <dbReference type="ARBA" id="ARBA00022438"/>
    </source>
</evidence>